<feature type="transmembrane region" description="Helical" evidence="2">
    <location>
        <begin position="43"/>
        <end position="64"/>
    </location>
</feature>
<organism evidence="3 4">
    <name type="scientific">Thalassolituus maritimus</name>
    <dbReference type="NCBI Taxonomy" id="484498"/>
    <lineage>
        <taxon>Bacteria</taxon>
        <taxon>Pseudomonadati</taxon>
        <taxon>Pseudomonadota</taxon>
        <taxon>Gammaproteobacteria</taxon>
        <taxon>Oceanospirillales</taxon>
        <taxon>Oceanospirillaceae</taxon>
        <taxon>Thalassolituus</taxon>
    </lineage>
</organism>
<feature type="compositionally biased region" description="Low complexity" evidence="1">
    <location>
        <begin position="241"/>
        <end position="253"/>
    </location>
</feature>
<dbReference type="InterPro" id="IPR007462">
    <property type="entry name" value="COV1-like"/>
</dbReference>
<dbReference type="PANTHER" id="PTHR31876">
    <property type="entry name" value="COV-LIKE PROTEIN 1"/>
    <property type="match status" value="1"/>
</dbReference>
<keyword evidence="4" id="KW-1185">Reference proteome</keyword>
<sequence>MFLLKISQSRRKHRDNAGPDVLHSSHSPRNVPLIMKQLLLKPFIKGSMVLLPLLVTVWLVWSALTSLNDLGVRALELLHPSLVLFPGMGVLVMLVTLLAVGLAFQLNPINWVYQYVEDAFLRLPLVKTLYGAVKDFAAMFDGDKPKAQKVVLVEMPGIGQLVGFVTADHVPEQVAESAHADNLLPVYLPMSYMVGGYTLFLPQDRLTYVDWSVEDAMRFAVTAGISQSQARHRHHDDHTTAAENAPAADNQAEPQKEHPQTGNV</sequence>
<feature type="region of interest" description="Disordered" evidence="1">
    <location>
        <begin position="226"/>
        <end position="264"/>
    </location>
</feature>
<dbReference type="EMBL" id="FTOH01000001">
    <property type="protein sequence ID" value="SIS42981.1"/>
    <property type="molecule type" value="Genomic_DNA"/>
</dbReference>
<keyword evidence="2" id="KW-0812">Transmembrane</keyword>
<dbReference type="AlphaFoldDB" id="A0A1N7J185"/>
<keyword evidence="2" id="KW-1133">Transmembrane helix</keyword>
<evidence type="ECO:0000256" key="2">
    <source>
        <dbReference type="SAM" id="Phobius"/>
    </source>
</evidence>
<evidence type="ECO:0000313" key="3">
    <source>
        <dbReference type="EMBL" id="SIS42981.1"/>
    </source>
</evidence>
<dbReference type="PANTHER" id="PTHR31876:SF26">
    <property type="entry name" value="PROTEIN LIKE COV 2"/>
    <property type="match status" value="1"/>
</dbReference>
<proteinExistence type="predicted"/>
<feature type="region of interest" description="Disordered" evidence="1">
    <location>
        <begin position="1"/>
        <end position="24"/>
    </location>
</feature>
<protein>
    <submittedName>
        <fullName evidence="3">Uncharacterized membrane protein</fullName>
    </submittedName>
</protein>
<dbReference type="Proteomes" id="UP000185639">
    <property type="component" value="Unassembled WGS sequence"/>
</dbReference>
<feature type="compositionally biased region" description="Basic and acidic residues" evidence="1">
    <location>
        <begin position="254"/>
        <end position="264"/>
    </location>
</feature>
<dbReference type="Pfam" id="PF04367">
    <property type="entry name" value="DUF502"/>
    <property type="match status" value="1"/>
</dbReference>
<feature type="transmembrane region" description="Helical" evidence="2">
    <location>
        <begin position="84"/>
        <end position="104"/>
    </location>
</feature>
<keyword evidence="2" id="KW-0472">Membrane</keyword>
<evidence type="ECO:0000313" key="4">
    <source>
        <dbReference type="Proteomes" id="UP000185639"/>
    </source>
</evidence>
<evidence type="ECO:0000256" key="1">
    <source>
        <dbReference type="SAM" id="MobiDB-lite"/>
    </source>
</evidence>
<gene>
    <name evidence="3" type="ORF">SAMN05421686_101233</name>
</gene>
<reference evidence="4" key="1">
    <citation type="submission" date="2017-01" db="EMBL/GenBank/DDBJ databases">
        <authorList>
            <person name="Varghese N."/>
            <person name="Submissions S."/>
        </authorList>
    </citation>
    <scope>NUCLEOTIDE SEQUENCE [LARGE SCALE GENOMIC DNA]</scope>
    <source>
        <strain evidence="4">DSM 24913</strain>
    </source>
</reference>
<accession>A0A1N7J185</accession>
<name>A0A1N7J185_9GAMM</name>